<reference evidence="3" key="1">
    <citation type="journal article" date="2019" name="Int. J. Syst. Evol. Microbiol.">
        <title>The Global Catalogue of Microorganisms (GCM) 10K type strain sequencing project: providing services to taxonomists for standard genome sequencing and annotation.</title>
        <authorList>
            <consortium name="The Broad Institute Genomics Platform"/>
            <consortium name="The Broad Institute Genome Sequencing Center for Infectious Disease"/>
            <person name="Wu L."/>
            <person name="Ma J."/>
        </authorList>
    </citation>
    <scope>NUCLEOTIDE SEQUENCE [LARGE SCALE GENOMIC DNA]</scope>
    <source>
        <strain evidence="3">JCM 18303</strain>
    </source>
</reference>
<proteinExistence type="predicted"/>
<comment type="caution">
    <text evidence="2">The sequence shown here is derived from an EMBL/GenBank/DDBJ whole genome shotgun (WGS) entry which is preliminary data.</text>
</comment>
<keyword evidence="3" id="KW-1185">Reference proteome</keyword>
<keyword evidence="1" id="KW-0812">Transmembrane</keyword>
<evidence type="ECO:0000313" key="3">
    <source>
        <dbReference type="Proteomes" id="UP001428817"/>
    </source>
</evidence>
<evidence type="ECO:0000256" key="1">
    <source>
        <dbReference type="SAM" id="Phobius"/>
    </source>
</evidence>
<gene>
    <name evidence="2" type="ORF">GCM10023321_11240</name>
</gene>
<dbReference type="EMBL" id="BAABJP010000004">
    <property type="protein sequence ID" value="GAA5148648.1"/>
    <property type="molecule type" value="Genomic_DNA"/>
</dbReference>
<organism evidence="2 3">
    <name type="scientific">Pseudonocardia eucalypti</name>
    <dbReference type="NCBI Taxonomy" id="648755"/>
    <lineage>
        <taxon>Bacteria</taxon>
        <taxon>Bacillati</taxon>
        <taxon>Actinomycetota</taxon>
        <taxon>Actinomycetes</taxon>
        <taxon>Pseudonocardiales</taxon>
        <taxon>Pseudonocardiaceae</taxon>
        <taxon>Pseudonocardia</taxon>
    </lineage>
</organism>
<evidence type="ECO:0008006" key="4">
    <source>
        <dbReference type="Google" id="ProtNLM"/>
    </source>
</evidence>
<feature type="transmembrane region" description="Helical" evidence="1">
    <location>
        <begin position="20"/>
        <end position="42"/>
    </location>
</feature>
<dbReference type="Proteomes" id="UP001428817">
    <property type="component" value="Unassembled WGS sequence"/>
</dbReference>
<keyword evidence="1" id="KW-0472">Membrane</keyword>
<sequence>MDRSARFHPPLLTRDQQRHLWKLSIVIIALAAAGGAAASVLLPKTYMARTLIEYRLSDEDNARRAPDGTYPRAFATETALMQSRAVLGPVAESNGVQPDRLAGQVRVELLPDSSVIQVDVLSGDQTSGVKLAGDIADRYLAVVYERSPRKYIEDQLRAAQRQRAAALQGRKDILNLTGEHAAVVEPAHPVPAETSPSPVTTGAIGLVCGLLAAAGVAWIVAARYRRRNANRGYRRPAP</sequence>
<keyword evidence="1" id="KW-1133">Transmembrane helix</keyword>
<name>A0ABP9PRN5_9PSEU</name>
<evidence type="ECO:0000313" key="2">
    <source>
        <dbReference type="EMBL" id="GAA5148648.1"/>
    </source>
</evidence>
<accession>A0ABP9PRN5</accession>
<feature type="transmembrane region" description="Helical" evidence="1">
    <location>
        <begin position="203"/>
        <end position="224"/>
    </location>
</feature>
<protein>
    <recommendedName>
        <fullName evidence="4">Polysaccharide chain length determinant N-terminal domain-containing protein</fullName>
    </recommendedName>
</protein>